<dbReference type="InterPro" id="IPR049312">
    <property type="entry name" value="GIDA_C_N"/>
</dbReference>
<dbReference type="Pfam" id="PF02517">
    <property type="entry name" value="Rce1-like"/>
    <property type="match status" value="1"/>
</dbReference>
<dbReference type="InterPro" id="IPR040131">
    <property type="entry name" value="MnmG_N"/>
</dbReference>
<dbReference type="EMBL" id="CALLCH030000002">
    <property type="protein sequence ID" value="CAI4211431.1"/>
    <property type="molecule type" value="Genomic_DNA"/>
</dbReference>
<dbReference type="SUPFAM" id="SSF56815">
    <property type="entry name" value="Sec1/munc18-like (SM) proteins"/>
    <property type="match status" value="1"/>
</dbReference>
<dbReference type="GO" id="GO:0070899">
    <property type="term" value="P:mitochondrial tRNA wobble uridine modification"/>
    <property type="evidence" value="ECO:0007669"/>
    <property type="project" value="UniProtKB-ARBA"/>
</dbReference>
<dbReference type="PROSITE" id="PS01281">
    <property type="entry name" value="GIDA_2"/>
    <property type="match status" value="1"/>
</dbReference>
<dbReference type="GO" id="GO:0004175">
    <property type="term" value="F:endopeptidase activity"/>
    <property type="evidence" value="ECO:0007669"/>
    <property type="project" value="UniProtKB-ARBA"/>
</dbReference>
<sequence length="1127" mass="125574">MGFDVSVNFVVATSLLLLYTVVYVLPLYALKSSRPSPSLSRDSPLVIRARIRAVTVSTALCSILTLVIICQQPEWSLKDALWIMGIWPVGMRESVNCLLLVALLFAGPLYETFLLDGVWKDLTRLTYLKSLWQEWTIWRNIVAGPITEEIIFRSAAVPLLVLSGMQLNNIIFVTPIIFGLAHIHHFYEFRLTHPHVPITSAIARSAYFMHLVEEQLSLQSQGENIAESASAAKIEPVLIHRKLGRDAPFRAFYVFDKIELIAFFLCLTIRSTDGGILAAMDIAQVVSGYLTKVVTTGDVATTSAKMKILLLDKETVSIVSTATTQSALLNHEVYLIDRIDNTNREKMRHLRCLCLVRPSPESIQFLIDELRNPLYGEYYLFFTNIVKKSSLERLAEADDNEVVKVVQEHFADFIVINPDLFSLGFSAPQHRLWGSTPDAWNPNVLQRSTEGIMANMFLNFGDLGGNIKDYVEQYQSKTKNNANIESISDMKRFIEEYPEFRKLSGNVSKHVTLVSELSRRVGMENLLEVSELEQSLACNENHNADLKTIQKLIQSPKVTEDRKAVSMLIDLLVAAGNVSQHRADLVAQVQAYRSSLSQASTQAGISDIFESASIFLGPRAQIDRTLYKRHMREELLSYSNLTVLPATVSDIVLAENGNIDTAGSNGKRISGVRLDSGDIIPTKSVVITTGTFLGGEIHIGMQSYPAGRMGEAATYGLSQSLKSAGFNLGRLKTGTPPRLAKDSIRFDILEKQLGDSPPTPFSYLSDSVAVPPEKQLTSAITYTNDLTHDVVRQNLKIRYTSEKRSRALGTALLSKEAQELLLRTIPGLDNVVMLQPGYGVEYDYIDPRGLKYTLETKAIGGLYLAGQVNGTTGYEEAAGQGVLAGINAGRAAQGLTEMTLSRADGFIGIMVDDLVTRGVTEPYRMFTTRSEYRLSSRADNADLRLTAKGREHGVVGAARWQKFTHEREQILALTSALSSTLLSSQDWSRLGFHVNIDGKRRTALDILRLSDVQMKDFASLIPELTDYSNHIQARVRLQAIYNPYIEMQQSERRVFERDESIKIPARIDYDDIFGLSTHEREILKTTRPQTLAQARRMEGITPAGALRLLGHVRRQRKSMRPSDALAA</sequence>
<dbReference type="InterPro" id="IPR001619">
    <property type="entry name" value="Sec1-like"/>
</dbReference>
<dbReference type="Pfam" id="PF21680">
    <property type="entry name" value="GIDA_C_1st"/>
    <property type="match status" value="1"/>
</dbReference>
<dbReference type="InterPro" id="IPR002218">
    <property type="entry name" value="MnmG-rel"/>
</dbReference>
<organism evidence="9 10">
    <name type="scientific">Parascedosporium putredinis</name>
    <dbReference type="NCBI Taxonomy" id="1442378"/>
    <lineage>
        <taxon>Eukaryota</taxon>
        <taxon>Fungi</taxon>
        <taxon>Dikarya</taxon>
        <taxon>Ascomycota</taxon>
        <taxon>Pezizomycotina</taxon>
        <taxon>Sordariomycetes</taxon>
        <taxon>Hypocreomycetidae</taxon>
        <taxon>Microascales</taxon>
        <taxon>Microascaceae</taxon>
        <taxon>Parascedosporium</taxon>
    </lineage>
</organism>
<dbReference type="Gene3D" id="3.50.50.60">
    <property type="entry name" value="FAD/NAD(P)-binding domain"/>
    <property type="match status" value="2"/>
</dbReference>
<evidence type="ECO:0000256" key="1">
    <source>
        <dbReference type="ARBA" id="ARBA00001974"/>
    </source>
</evidence>
<keyword evidence="7" id="KW-0472">Membrane</keyword>
<evidence type="ECO:0000313" key="9">
    <source>
        <dbReference type="EMBL" id="CAI4211431.1"/>
    </source>
</evidence>
<accession>A0A9P1GVJ7</accession>
<dbReference type="GO" id="GO:0030488">
    <property type="term" value="P:tRNA methylation"/>
    <property type="evidence" value="ECO:0007669"/>
    <property type="project" value="TreeGrafter"/>
</dbReference>
<dbReference type="OrthoDB" id="10266265at2759"/>
<dbReference type="SMART" id="SM01228">
    <property type="entry name" value="GIDA_assoc_3"/>
    <property type="match status" value="1"/>
</dbReference>
<comment type="caution">
    <text evidence="9">The sequence shown here is derived from an EMBL/GenBank/DDBJ whole genome shotgun (WGS) entry which is preliminary data.</text>
</comment>
<keyword evidence="7" id="KW-1133">Transmembrane helix</keyword>
<dbReference type="Pfam" id="PF13932">
    <property type="entry name" value="SAM_GIDA_C"/>
    <property type="match status" value="1"/>
</dbReference>
<dbReference type="InterPro" id="IPR036188">
    <property type="entry name" value="FAD/NAD-bd_sf"/>
</dbReference>
<feature type="transmembrane region" description="Helical" evidence="7">
    <location>
        <begin position="167"/>
        <end position="187"/>
    </location>
</feature>
<dbReference type="InterPro" id="IPR044920">
    <property type="entry name" value="MnmG_C_subdom_sf"/>
</dbReference>
<dbReference type="AlphaFoldDB" id="A0A9P1GVJ7"/>
<feature type="transmembrane region" description="Helical" evidence="7">
    <location>
        <begin position="6"/>
        <end position="30"/>
    </location>
</feature>
<keyword evidence="4" id="KW-0285">Flavoprotein</keyword>
<proteinExistence type="inferred from homology"/>
<dbReference type="Proteomes" id="UP000838763">
    <property type="component" value="Unassembled WGS sequence"/>
</dbReference>
<keyword evidence="10" id="KW-1185">Reference proteome</keyword>
<dbReference type="Pfam" id="PF01134">
    <property type="entry name" value="GIDA"/>
    <property type="match status" value="2"/>
</dbReference>
<comment type="cofactor">
    <cofactor evidence="1">
        <name>FAD</name>
        <dbReference type="ChEBI" id="CHEBI:57692"/>
    </cofactor>
</comment>
<comment type="similarity">
    <text evidence="3">Belongs to the STXBP/unc-18/SEC1 family.</text>
</comment>
<dbReference type="GO" id="GO:0080120">
    <property type="term" value="P:CAAX-box protein maturation"/>
    <property type="evidence" value="ECO:0007669"/>
    <property type="project" value="UniProtKB-ARBA"/>
</dbReference>
<dbReference type="GO" id="GO:0050660">
    <property type="term" value="F:flavin adenine dinucleotide binding"/>
    <property type="evidence" value="ECO:0007669"/>
    <property type="project" value="InterPro"/>
</dbReference>
<keyword evidence="7" id="KW-0812">Transmembrane</keyword>
<evidence type="ECO:0000256" key="3">
    <source>
        <dbReference type="ARBA" id="ARBA00009884"/>
    </source>
</evidence>
<keyword evidence="6" id="KW-0274">FAD</keyword>
<dbReference type="InterPro" id="IPR020595">
    <property type="entry name" value="MnmG-rel_CS"/>
</dbReference>
<evidence type="ECO:0000256" key="2">
    <source>
        <dbReference type="ARBA" id="ARBA00007653"/>
    </source>
</evidence>
<dbReference type="FunFam" id="1.10.150.570:FF:000001">
    <property type="entry name" value="tRNA uridine 5-carboxymethylaminomethyl modification enzyme MnmG"/>
    <property type="match status" value="1"/>
</dbReference>
<dbReference type="InterPro" id="IPR043127">
    <property type="entry name" value="Sec-1-like_dom3a"/>
</dbReference>
<dbReference type="GO" id="GO:0005739">
    <property type="term" value="C:mitochondrion"/>
    <property type="evidence" value="ECO:0007669"/>
    <property type="project" value="GOC"/>
</dbReference>
<dbReference type="SUPFAM" id="SSF51905">
    <property type="entry name" value="FAD/NAD(P)-binding domain"/>
    <property type="match status" value="1"/>
</dbReference>
<dbReference type="InterPro" id="IPR047001">
    <property type="entry name" value="MnmG_C_subdom"/>
</dbReference>
<evidence type="ECO:0000256" key="6">
    <source>
        <dbReference type="ARBA" id="ARBA00022827"/>
    </source>
</evidence>
<name>A0A9P1GVJ7_9PEZI</name>
<dbReference type="InterPro" id="IPR043154">
    <property type="entry name" value="Sec-1-like_dom1"/>
</dbReference>
<comment type="similarity">
    <text evidence="2">Belongs to the MnmG family.</text>
</comment>
<dbReference type="Gene3D" id="3.90.830.10">
    <property type="entry name" value="Syntaxin Binding Protein 1, Chain A, domain 2"/>
    <property type="match status" value="1"/>
</dbReference>
<dbReference type="FunFam" id="3.50.50.60:FF:000094">
    <property type="entry name" value="tRNA uridine 5-carboxymethylaminomethyl modification enzyme MnmG"/>
    <property type="match status" value="1"/>
</dbReference>
<dbReference type="Gene3D" id="1.10.150.570">
    <property type="entry name" value="GidA associated domain, C-terminal subdomain"/>
    <property type="match status" value="1"/>
</dbReference>
<dbReference type="GO" id="GO:0016192">
    <property type="term" value="P:vesicle-mediated transport"/>
    <property type="evidence" value="ECO:0007669"/>
    <property type="project" value="InterPro"/>
</dbReference>
<dbReference type="Pfam" id="PF00995">
    <property type="entry name" value="Sec1"/>
    <property type="match status" value="1"/>
</dbReference>
<evidence type="ECO:0000256" key="5">
    <source>
        <dbReference type="ARBA" id="ARBA00022694"/>
    </source>
</evidence>
<dbReference type="InterPro" id="IPR036045">
    <property type="entry name" value="Sec1-like_sf"/>
</dbReference>
<evidence type="ECO:0000256" key="4">
    <source>
        <dbReference type="ARBA" id="ARBA00022630"/>
    </source>
</evidence>
<dbReference type="PANTHER" id="PTHR11806:SF0">
    <property type="entry name" value="PROTEIN MTO1 HOMOLOG, MITOCHONDRIAL"/>
    <property type="match status" value="1"/>
</dbReference>
<reference evidence="9" key="1">
    <citation type="submission" date="2022-11" db="EMBL/GenBank/DDBJ databases">
        <authorList>
            <person name="Scott C."/>
            <person name="Bruce N."/>
        </authorList>
    </citation>
    <scope>NUCLEOTIDE SEQUENCE</scope>
</reference>
<protein>
    <recommendedName>
        <fullName evidence="8">tRNA uridine 5-carboxymethylaminomethyl modification enzyme C-terminal subdomain domain-containing protein</fullName>
    </recommendedName>
</protein>
<gene>
    <name evidence="9" type="ORF">PPNO1_LOCUS1216</name>
</gene>
<evidence type="ECO:0000313" key="10">
    <source>
        <dbReference type="Proteomes" id="UP000838763"/>
    </source>
</evidence>
<feature type="domain" description="tRNA uridine 5-carboxymethylaminomethyl modification enzyme C-terminal subdomain" evidence="8">
    <location>
        <begin position="1039"/>
        <end position="1110"/>
    </location>
</feature>
<dbReference type="PANTHER" id="PTHR11806">
    <property type="entry name" value="GLUCOSE INHIBITED DIVISION PROTEIN A"/>
    <property type="match status" value="1"/>
</dbReference>
<evidence type="ECO:0000259" key="8">
    <source>
        <dbReference type="SMART" id="SM01228"/>
    </source>
</evidence>
<evidence type="ECO:0000256" key="7">
    <source>
        <dbReference type="SAM" id="Phobius"/>
    </source>
</evidence>
<dbReference type="Gene3D" id="3.40.50.2060">
    <property type="match status" value="1"/>
</dbReference>
<dbReference type="InterPro" id="IPR003675">
    <property type="entry name" value="Rce1/LyrA-like_dom"/>
</dbReference>
<dbReference type="InterPro" id="IPR026904">
    <property type="entry name" value="MnmG_C"/>
</dbReference>
<keyword evidence="5" id="KW-0819">tRNA processing</keyword>
<feature type="transmembrane region" description="Helical" evidence="7">
    <location>
        <begin position="51"/>
        <end position="69"/>
    </location>
</feature>